<accession>A0A1I0TQI8</accession>
<dbReference type="EMBL" id="FOJS01000042">
    <property type="protein sequence ID" value="SFA53296.1"/>
    <property type="molecule type" value="Genomic_DNA"/>
</dbReference>
<gene>
    <name evidence="1" type="ORF">SAMN05192569_10427</name>
</gene>
<dbReference type="AlphaFoldDB" id="A0A1I0TQI8"/>
<reference evidence="2" key="1">
    <citation type="submission" date="2016-10" db="EMBL/GenBank/DDBJ databases">
        <authorList>
            <person name="Varghese N."/>
            <person name="Submissions S."/>
        </authorList>
    </citation>
    <scope>NUCLEOTIDE SEQUENCE [LARGE SCALE GENOMIC DNA]</scope>
    <source>
        <strain evidence="2">M1</strain>
    </source>
</reference>
<organism evidence="1 2">
    <name type="scientific">Parageobacillus thermantarcticus</name>
    <dbReference type="NCBI Taxonomy" id="186116"/>
    <lineage>
        <taxon>Bacteria</taxon>
        <taxon>Bacillati</taxon>
        <taxon>Bacillota</taxon>
        <taxon>Bacilli</taxon>
        <taxon>Bacillales</taxon>
        <taxon>Anoxybacillaceae</taxon>
        <taxon>Parageobacillus</taxon>
    </lineage>
</organism>
<sequence length="45" mass="5395">MFFYKNEAFIKLGKVYDECEIKIAKKKKQKMESGVRSFTELAFNR</sequence>
<dbReference type="Proteomes" id="UP000198650">
    <property type="component" value="Unassembled WGS sequence"/>
</dbReference>
<evidence type="ECO:0000313" key="2">
    <source>
        <dbReference type="Proteomes" id="UP000198650"/>
    </source>
</evidence>
<name>A0A1I0TQI8_9BACL</name>
<proteinExistence type="predicted"/>
<protein>
    <submittedName>
        <fullName evidence="1">Uncharacterized protein</fullName>
    </submittedName>
</protein>
<keyword evidence="2" id="KW-1185">Reference proteome</keyword>
<evidence type="ECO:0000313" key="1">
    <source>
        <dbReference type="EMBL" id="SFA53296.1"/>
    </source>
</evidence>